<feature type="transmembrane region" description="Helical" evidence="8">
    <location>
        <begin position="90"/>
        <end position="116"/>
    </location>
</feature>
<dbReference type="SMART" id="SM01079">
    <property type="entry name" value="CHASE"/>
    <property type="match status" value="1"/>
</dbReference>
<gene>
    <name evidence="12" type="ordered locus">Hneap_2222</name>
</gene>
<dbReference type="eggNOG" id="COG2199">
    <property type="taxonomic scope" value="Bacteria"/>
</dbReference>
<dbReference type="PROSITE" id="PS50113">
    <property type="entry name" value="PAC"/>
    <property type="match status" value="1"/>
</dbReference>
<dbReference type="Pfam" id="PF05231">
    <property type="entry name" value="MASE1"/>
    <property type="match status" value="1"/>
</dbReference>
<dbReference type="PANTHER" id="PTHR46663:SF3">
    <property type="entry name" value="SLL0267 PROTEIN"/>
    <property type="match status" value="1"/>
</dbReference>
<dbReference type="Proteomes" id="UP000009102">
    <property type="component" value="Chromosome"/>
</dbReference>
<comment type="subcellular location">
    <subcellularLocation>
        <location evidence="2">Cell membrane</location>
        <topology evidence="2">Multi-pass membrane protein</topology>
    </subcellularLocation>
</comment>
<feature type="domain" description="CHASE" evidence="10">
    <location>
        <begin position="272"/>
        <end position="492"/>
    </location>
</feature>
<dbReference type="InterPro" id="IPR007895">
    <property type="entry name" value="MASE1"/>
</dbReference>
<evidence type="ECO:0000256" key="6">
    <source>
        <dbReference type="ARBA" id="ARBA00023136"/>
    </source>
</evidence>
<dbReference type="OrthoDB" id="8553030at2"/>
<evidence type="ECO:0000256" key="4">
    <source>
        <dbReference type="ARBA" id="ARBA00022692"/>
    </source>
</evidence>
<dbReference type="eggNOG" id="COG2202">
    <property type="taxonomic scope" value="Bacteria"/>
</dbReference>
<dbReference type="GO" id="GO:0003824">
    <property type="term" value="F:catalytic activity"/>
    <property type="evidence" value="ECO:0007669"/>
    <property type="project" value="UniProtKB-ARBA"/>
</dbReference>
<sequence length="847" mass="94226">MNQAPIIPFISLKSKWPVFWPLFWLVVAYVIGGKLSTLLAINPGYAAPLFLPAGIAIAAVFLGGIRFLPGVFIGAAILNVWIGLDASNPVYWQVAVSAFLIALASTLQAGVGGLVFRRLAERSDLTQGASRSFLLTVLQLTPLICLIGSSVAVSGLWAIGSIESTSVQTNGFYWWTGDMLGVVVMFPLVLTTLSGPRKQWSKRAFTITLPVLLVLVSGLVGLYFMQNAALNNAQLRLADEFGKQSQKIRLRIEQRLNAYEQVLRGLRGLEAASNSLTRQQFNAYVSALDLGQHYPGFLAVGFAPWVSQSKAAGLTQSIRQSGFPTFEILPPGSRAQYAPIVYLEPFSGRNLRAFGYDLYTEPVRRAAMDQARDLNQVVMSGKVRLVQENGQQEQSGVLLFLPEYRHGKVPQTINERRLQLAGWVYAAFRMNDLMNGLLGDQQDDFGLAIFDGTTPAAENLLYQSDTAKPAVNQAAFDYTRTVDIAHRSWTIQIVSLPAFDQQLNTQTVDLIRFGGLGTTLLLALMVWQLASGRERAVKIAHNMTREMKQKQQQLVEAQRIAHIGSWERDLRTGTLVWSDELYRILALDPQAAGSVHTQLLRWVHPDDRRMVAEACQQLEQDGTPFFLEHRLLLPGDVIKYVRQSGEQFTDDEGVALKIIGTLQDITTQKQAQAAVEQMAHYDALTQLPNRALFFDRLRMVLTQSKRNKRPLALFYMDLDGFKHVNDSLGHQAGDLLLIAVADRLRQIVRASDTVARLGGDEFTVILPDLRQPEDAIKVAENIIQSIEQPFMIEGRIVEIGISIGITHCVENRFKEDELVQLADQAMYEAKQAGKNTYRVRIGANRPH</sequence>
<evidence type="ECO:0000259" key="11">
    <source>
        <dbReference type="PROSITE" id="PS50887"/>
    </source>
</evidence>
<evidence type="ECO:0000256" key="5">
    <source>
        <dbReference type="ARBA" id="ARBA00022989"/>
    </source>
</evidence>
<dbReference type="Pfam" id="PF08447">
    <property type="entry name" value="PAS_3"/>
    <property type="match status" value="1"/>
</dbReference>
<dbReference type="Pfam" id="PF00990">
    <property type="entry name" value="GGDEF"/>
    <property type="match status" value="1"/>
</dbReference>
<feature type="transmembrane region" description="Helical" evidence="8">
    <location>
        <begin position="137"/>
        <end position="160"/>
    </location>
</feature>
<dbReference type="KEGG" id="hna:Hneap_2222"/>
<keyword evidence="13" id="KW-1185">Reference proteome</keyword>
<evidence type="ECO:0000313" key="13">
    <source>
        <dbReference type="Proteomes" id="UP000009102"/>
    </source>
</evidence>
<dbReference type="InterPro" id="IPR013655">
    <property type="entry name" value="PAS_fold_3"/>
</dbReference>
<dbReference type="Gene3D" id="3.30.450.350">
    <property type="entry name" value="CHASE domain"/>
    <property type="match status" value="1"/>
</dbReference>
<dbReference type="GO" id="GO:0005886">
    <property type="term" value="C:plasma membrane"/>
    <property type="evidence" value="ECO:0007669"/>
    <property type="project" value="UniProtKB-SubCell"/>
</dbReference>
<dbReference type="Gene3D" id="3.30.450.20">
    <property type="entry name" value="PAS domain"/>
    <property type="match status" value="1"/>
</dbReference>
<evidence type="ECO:0000256" key="8">
    <source>
        <dbReference type="SAM" id="Phobius"/>
    </source>
</evidence>
<keyword evidence="3" id="KW-1003">Cell membrane</keyword>
<evidence type="ECO:0000256" key="7">
    <source>
        <dbReference type="SAM" id="Coils"/>
    </source>
</evidence>
<evidence type="ECO:0000259" key="10">
    <source>
        <dbReference type="PROSITE" id="PS50839"/>
    </source>
</evidence>
<comment type="cofactor">
    <cofactor evidence="1">
        <name>Mg(2+)</name>
        <dbReference type="ChEBI" id="CHEBI:18420"/>
    </cofactor>
</comment>
<dbReference type="AlphaFoldDB" id="D0KWD4"/>
<name>D0KWD4_HALNC</name>
<dbReference type="GO" id="GO:0007165">
    <property type="term" value="P:signal transduction"/>
    <property type="evidence" value="ECO:0007669"/>
    <property type="project" value="UniProtKB-ARBA"/>
</dbReference>
<dbReference type="InterPro" id="IPR000014">
    <property type="entry name" value="PAS"/>
</dbReference>
<dbReference type="InterPro" id="IPR052163">
    <property type="entry name" value="DGC-Regulatory_Protein"/>
</dbReference>
<dbReference type="CDD" id="cd01949">
    <property type="entry name" value="GGDEF"/>
    <property type="match status" value="1"/>
</dbReference>
<dbReference type="RefSeq" id="WP_012825068.1">
    <property type="nucleotide sequence ID" value="NC_013422.1"/>
</dbReference>
<dbReference type="eggNOG" id="COG3614">
    <property type="taxonomic scope" value="Bacteria"/>
</dbReference>
<feature type="transmembrane region" description="Helical" evidence="8">
    <location>
        <begin position="53"/>
        <end position="78"/>
    </location>
</feature>
<dbReference type="InterPro" id="IPR029787">
    <property type="entry name" value="Nucleotide_cyclase"/>
</dbReference>
<dbReference type="SMART" id="SM00267">
    <property type="entry name" value="GGDEF"/>
    <property type="match status" value="1"/>
</dbReference>
<dbReference type="InterPro" id="IPR000160">
    <property type="entry name" value="GGDEF_dom"/>
</dbReference>
<feature type="domain" description="PAC" evidence="9">
    <location>
        <begin position="625"/>
        <end position="677"/>
    </location>
</feature>
<dbReference type="InterPro" id="IPR042240">
    <property type="entry name" value="CHASE_sf"/>
</dbReference>
<keyword evidence="7" id="KW-0175">Coiled coil</keyword>
<feature type="transmembrane region" description="Helical" evidence="8">
    <location>
        <begin position="172"/>
        <end position="193"/>
    </location>
</feature>
<feature type="transmembrane region" description="Helical" evidence="8">
    <location>
        <begin position="18"/>
        <end position="41"/>
    </location>
</feature>
<evidence type="ECO:0000256" key="3">
    <source>
        <dbReference type="ARBA" id="ARBA00022475"/>
    </source>
</evidence>
<feature type="transmembrane region" description="Helical" evidence="8">
    <location>
        <begin position="205"/>
        <end position="225"/>
    </location>
</feature>
<keyword evidence="4 8" id="KW-0812">Transmembrane</keyword>
<dbReference type="Gene3D" id="3.30.70.270">
    <property type="match status" value="1"/>
</dbReference>
<evidence type="ECO:0000313" key="12">
    <source>
        <dbReference type="EMBL" id="ACX97037.1"/>
    </source>
</evidence>
<dbReference type="PROSITE" id="PS50839">
    <property type="entry name" value="CHASE"/>
    <property type="match status" value="1"/>
</dbReference>
<protein>
    <submittedName>
        <fullName evidence="12">Diguanylate cyclase</fullName>
    </submittedName>
</protein>
<dbReference type="PROSITE" id="PS50887">
    <property type="entry name" value="GGDEF"/>
    <property type="match status" value="1"/>
</dbReference>
<organism evidence="12 13">
    <name type="scientific">Halothiobacillus neapolitanus (strain ATCC 23641 / DSM 15147 / CIP 104769 / NCIMB 8539 / c2)</name>
    <name type="common">Thiobacillus neapolitanus</name>
    <dbReference type="NCBI Taxonomy" id="555778"/>
    <lineage>
        <taxon>Bacteria</taxon>
        <taxon>Pseudomonadati</taxon>
        <taxon>Pseudomonadota</taxon>
        <taxon>Gammaproteobacteria</taxon>
        <taxon>Chromatiales</taxon>
        <taxon>Halothiobacillaceae</taxon>
        <taxon>Halothiobacillus</taxon>
    </lineage>
</organism>
<dbReference type="HOGENOM" id="CLU_000445_70_59_6"/>
<dbReference type="NCBIfam" id="TIGR00254">
    <property type="entry name" value="GGDEF"/>
    <property type="match status" value="1"/>
</dbReference>
<dbReference type="SUPFAM" id="SSF55073">
    <property type="entry name" value="Nucleotide cyclase"/>
    <property type="match status" value="1"/>
</dbReference>
<proteinExistence type="predicted"/>
<dbReference type="InterPro" id="IPR006189">
    <property type="entry name" value="CHASE_dom"/>
</dbReference>
<evidence type="ECO:0000259" key="9">
    <source>
        <dbReference type="PROSITE" id="PS50113"/>
    </source>
</evidence>
<evidence type="ECO:0000256" key="1">
    <source>
        <dbReference type="ARBA" id="ARBA00001946"/>
    </source>
</evidence>
<keyword evidence="6 8" id="KW-0472">Membrane</keyword>
<dbReference type="CDD" id="cd00130">
    <property type="entry name" value="PAS"/>
    <property type="match status" value="1"/>
</dbReference>
<feature type="domain" description="GGDEF" evidence="11">
    <location>
        <begin position="709"/>
        <end position="842"/>
    </location>
</feature>
<dbReference type="Pfam" id="PF03924">
    <property type="entry name" value="CHASE"/>
    <property type="match status" value="1"/>
</dbReference>
<dbReference type="EMBL" id="CP001801">
    <property type="protein sequence ID" value="ACX97037.1"/>
    <property type="molecule type" value="Genomic_DNA"/>
</dbReference>
<dbReference type="FunFam" id="3.30.70.270:FF:000001">
    <property type="entry name" value="Diguanylate cyclase domain protein"/>
    <property type="match status" value="1"/>
</dbReference>
<dbReference type="Gene3D" id="2.10.70.100">
    <property type="match status" value="1"/>
</dbReference>
<dbReference type="PANTHER" id="PTHR46663">
    <property type="entry name" value="DIGUANYLATE CYCLASE DGCT-RELATED"/>
    <property type="match status" value="1"/>
</dbReference>
<dbReference type="SUPFAM" id="SSF55785">
    <property type="entry name" value="PYP-like sensor domain (PAS domain)"/>
    <property type="match status" value="1"/>
</dbReference>
<dbReference type="InterPro" id="IPR000700">
    <property type="entry name" value="PAS-assoc_C"/>
</dbReference>
<feature type="coiled-coil region" evidence="7">
    <location>
        <begin position="533"/>
        <end position="560"/>
    </location>
</feature>
<dbReference type="InterPro" id="IPR035965">
    <property type="entry name" value="PAS-like_dom_sf"/>
</dbReference>
<dbReference type="STRING" id="555778.Hneap_2222"/>
<evidence type="ECO:0000256" key="2">
    <source>
        <dbReference type="ARBA" id="ARBA00004651"/>
    </source>
</evidence>
<keyword evidence="5 8" id="KW-1133">Transmembrane helix</keyword>
<dbReference type="InterPro" id="IPR043128">
    <property type="entry name" value="Rev_trsase/Diguanyl_cyclase"/>
</dbReference>
<dbReference type="eggNOG" id="COG3447">
    <property type="taxonomic scope" value="Bacteria"/>
</dbReference>
<reference evidence="12 13" key="1">
    <citation type="submission" date="2009-10" db="EMBL/GenBank/DDBJ databases">
        <title>Complete sequence of Halothiobacillus neapolitanus c2.</title>
        <authorList>
            <consortium name="US DOE Joint Genome Institute"/>
            <person name="Lucas S."/>
            <person name="Copeland A."/>
            <person name="Lapidus A."/>
            <person name="Glavina del Rio T."/>
            <person name="Tice H."/>
            <person name="Bruce D."/>
            <person name="Goodwin L."/>
            <person name="Pitluck S."/>
            <person name="Davenport K."/>
            <person name="Brettin T."/>
            <person name="Detter J.C."/>
            <person name="Han C."/>
            <person name="Tapia R."/>
            <person name="Larimer F."/>
            <person name="Land M."/>
            <person name="Hauser L."/>
            <person name="Kyrpides N."/>
            <person name="Mikhailova N."/>
            <person name="Kerfeld C."/>
            <person name="Cannon G."/>
            <person name="Heinhort S."/>
        </authorList>
    </citation>
    <scope>NUCLEOTIDE SEQUENCE [LARGE SCALE GENOMIC DNA]</scope>
    <source>
        <strain evidence="13">ATCC 23641 / c2</strain>
    </source>
</reference>
<accession>D0KWD4</accession>